<reference evidence="3 4" key="1">
    <citation type="submission" date="2018-03" db="EMBL/GenBank/DDBJ databases">
        <title>Genomic Encyclopedia of Archaeal and Bacterial Type Strains, Phase II (KMG-II): from individual species to whole genera.</title>
        <authorList>
            <person name="Goeker M."/>
        </authorList>
    </citation>
    <scope>NUCLEOTIDE SEQUENCE [LARGE SCALE GENOMIC DNA]</scope>
    <source>
        <strain evidence="3 4">ATCC BAA-1496</strain>
    </source>
</reference>
<dbReference type="PANTHER" id="PTHR47505">
    <property type="entry name" value="DNA UTILIZATION PROTEIN YHGH"/>
    <property type="match status" value="1"/>
</dbReference>
<dbReference type="GO" id="GO:0016757">
    <property type="term" value="F:glycosyltransferase activity"/>
    <property type="evidence" value="ECO:0007669"/>
    <property type="project" value="UniProtKB-KW"/>
</dbReference>
<comment type="similarity">
    <text evidence="1">Belongs to the ComF/GntX family.</text>
</comment>
<feature type="domain" description="Phosphoribosyltransferase" evidence="2">
    <location>
        <begin position="153"/>
        <end position="225"/>
    </location>
</feature>
<keyword evidence="3" id="KW-0328">Glycosyltransferase</keyword>
<organism evidence="3 4">
    <name type="scientific">Knoellia remsis</name>
    <dbReference type="NCBI Taxonomy" id="407159"/>
    <lineage>
        <taxon>Bacteria</taxon>
        <taxon>Bacillati</taxon>
        <taxon>Actinomycetota</taxon>
        <taxon>Actinomycetes</taxon>
        <taxon>Micrococcales</taxon>
        <taxon>Intrasporangiaceae</taxon>
        <taxon>Knoellia</taxon>
    </lineage>
</organism>
<protein>
    <submittedName>
        <fullName evidence="3">Putative amidophosphoribosyltransferase</fullName>
    </submittedName>
</protein>
<dbReference type="InterPro" id="IPR029057">
    <property type="entry name" value="PRTase-like"/>
</dbReference>
<dbReference type="CDD" id="cd06223">
    <property type="entry name" value="PRTases_typeI"/>
    <property type="match status" value="1"/>
</dbReference>
<dbReference type="Proteomes" id="UP000237822">
    <property type="component" value="Unassembled WGS sequence"/>
</dbReference>
<dbReference type="EMBL" id="PVTI01000021">
    <property type="protein sequence ID" value="PRY55827.1"/>
    <property type="molecule type" value="Genomic_DNA"/>
</dbReference>
<dbReference type="InterPro" id="IPR051910">
    <property type="entry name" value="ComF/GntX_DNA_util-trans"/>
</dbReference>
<evidence type="ECO:0000313" key="3">
    <source>
        <dbReference type="EMBL" id="PRY55827.1"/>
    </source>
</evidence>
<comment type="caution">
    <text evidence="3">The sequence shown here is derived from an EMBL/GenBank/DDBJ whole genome shotgun (WGS) entry which is preliminary data.</text>
</comment>
<dbReference type="PANTHER" id="PTHR47505:SF1">
    <property type="entry name" value="DNA UTILIZATION PROTEIN YHGH"/>
    <property type="match status" value="1"/>
</dbReference>
<evidence type="ECO:0000313" key="4">
    <source>
        <dbReference type="Proteomes" id="UP000237822"/>
    </source>
</evidence>
<dbReference type="Gene3D" id="3.40.50.2020">
    <property type="match status" value="1"/>
</dbReference>
<dbReference type="RefSeq" id="WP_106298241.1">
    <property type="nucleotide sequence ID" value="NZ_PVTI01000021.1"/>
</dbReference>
<accession>A0A2T0UDE0</accession>
<dbReference type="AlphaFoldDB" id="A0A2T0UDE0"/>
<name>A0A2T0UDE0_9MICO</name>
<keyword evidence="3" id="KW-0808">Transferase</keyword>
<gene>
    <name evidence="3" type="ORF">BCF74_1214</name>
</gene>
<sequence length="241" mass="24917">MLVLRDLVDLVLPVTCALCHRPGARLCRTCRGEVRACLSVDVTRCRPDPEPAGMPSCWVAGAATGALRALVTAYKDEDRRDLAGALGALLAPALRRAAAGPEARAALVGRGLLVVPVLGSPRARRRRGDVPLVSVVQAASRALPGRVVVAPVLVPTRVTRDQSRLGAQARADNLAHSMAVPERREPTVRGSVCVVVDDLVTTGATLTEAARALTDAGAAGVVAAAIGATPRRFGGGSRPIS</sequence>
<proteinExistence type="inferred from homology"/>
<dbReference type="SUPFAM" id="SSF53271">
    <property type="entry name" value="PRTase-like"/>
    <property type="match status" value="1"/>
</dbReference>
<evidence type="ECO:0000256" key="1">
    <source>
        <dbReference type="ARBA" id="ARBA00008007"/>
    </source>
</evidence>
<keyword evidence="4" id="KW-1185">Reference proteome</keyword>
<dbReference type="InterPro" id="IPR000836">
    <property type="entry name" value="PRTase_dom"/>
</dbReference>
<evidence type="ECO:0000259" key="2">
    <source>
        <dbReference type="Pfam" id="PF00156"/>
    </source>
</evidence>
<dbReference type="Pfam" id="PF00156">
    <property type="entry name" value="Pribosyltran"/>
    <property type="match status" value="1"/>
</dbReference>